<sequence>MSPINNLLDCFNFKLFGITLTAHGHISFYRDNHHKKKAIFMGAFVGALLERNINKTNNKQHVNRGYDSESGHHLHQSTLVKSEKLNGRLIQGSVIKSFRCRDSRKGCTVNKN</sequence>
<evidence type="ECO:0000313" key="1">
    <source>
        <dbReference type="EMBL" id="POY48389.1"/>
    </source>
</evidence>
<protein>
    <submittedName>
        <fullName evidence="1">Uncharacterized protein</fullName>
    </submittedName>
</protein>
<name>A0A855MCT1_9GAMM</name>
<accession>A0A855MCT1</accession>
<organism evidence="1">
    <name type="scientific">Pectobacterium versatile</name>
    <dbReference type="NCBI Taxonomy" id="2488639"/>
    <lineage>
        <taxon>Bacteria</taxon>
        <taxon>Pseudomonadati</taxon>
        <taxon>Pseudomonadota</taxon>
        <taxon>Gammaproteobacteria</taxon>
        <taxon>Enterobacterales</taxon>
        <taxon>Pectobacteriaceae</taxon>
        <taxon>Pectobacterium</taxon>
    </lineage>
</organism>
<gene>
    <name evidence="1" type="ORF">F131LOC_03824</name>
</gene>
<comment type="caution">
    <text evidence="1">The sequence shown here is derived from an EMBL/GenBank/DDBJ whole genome shotgun (WGS) entry which is preliminary data.</text>
</comment>
<reference evidence="1" key="1">
    <citation type="submission" date="2017-12" db="EMBL/GenBank/DDBJ databases">
        <title>First report on the novel genomospecies/subspecies of Pectobacterium carotovorum in Russia.</title>
        <authorList>
            <person name="Shirshikov F.V."/>
            <person name="Miroshnikov K."/>
            <person name="Toshakov S.V."/>
            <person name="Kabanova A.P."/>
            <person name="Barannik A.P."/>
            <person name="Shneider M."/>
            <person name="Ignatov A.N."/>
            <person name="Miroshnikov K.A."/>
        </authorList>
    </citation>
    <scope>NUCLEOTIDE SEQUENCE [LARGE SCALE GENOMIC DNA]</scope>
    <source>
        <strain evidence="1">F131</strain>
    </source>
</reference>
<proteinExistence type="predicted"/>
<dbReference type="EMBL" id="PDVW01000033">
    <property type="protein sequence ID" value="POY48389.1"/>
    <property type="molecule type" value="Genomic_DNA"/>
</dbReference>
<dbReference type="AlphaFoldDB" id="A0A855MCT1"/>